<proteinExistence type="predicted"/>
<feature type="domain" description="Calcineurin-like phosphoesterase" evidence="3">
    <location>
        <begin position="85"/>
        <end position="243"/>
    </location>
</feature>
<keyword evidence="2" id="KW-0378">Hydrolase</keyword>
<dbReference type="GO" id="GO:0046872">
    <property type="term" value="F:metal ion binding"/>
    <property type="evidence" value="ECO:0007669"/>
    <property type="project" value="UniProtKB-KW"/>
</dbReference>
<comment type="caution">
    <text evidence="4">The sequence shown here is derived from an EMBL/GenBank/DDBJ whole genome shotgun (WGS) entry which is preliminary data.</text>
</comment>
<reference evidence="4 5" key="1">
    <citation type="submission" date="2019-06" db="EMBL/GenBank/DDBJ databases">
        <title>Genome sequence of Litorilinea aerophila BAA-2444.</title>
        <authorList>
            <person name="Maclea K.S."/>
            <person name="Maurais E.G."/>
            <person name="Iannazzi L.C."/>
        </authorList>
    </citation>
    <scope>NUCLEOTIDE SEQUENCE [LARGE SCALE GENOMIC DNA]</scope>
    <source>
        <strain evidence="4 5">ATCC BAA-2444</strain>
    </source>
</reference>
<dbReference type="GO" id="GO:0008758">
    <property type="term" value="F:UDP-2,3-diacylglucosamine hydrolase activity"/>
    <property type="evidence" value="ECO:0007669"/>
    <property type="project" value="TreeGrafter"/>
</dbReference>
<dbReference type="EMBL" id="VIGC01000004">
    <property type="protein sequence ID" value="TQE97127.1"/>
    <property type="molecule type" value="Genomic_DNA"/>
</dbReference>
<dbReference type="SUPFAM" id="SSF56300">
    <property type="entry name" value="Metallo-dependent phosphatases"/>
    <property type="match status" value="1"/>
</dbReference>
<dbReference type="Gene3D" id="3.60.21.10">
    <property type="match status" value="1"/>
</dbReference>
<accession>A0A540VK36</accession>
<gene>
    <name evidence="4" type="ORF">FKZ61_03635</name>
</gene>
<keyword evidence="5" id="KW-1185">Reference proteome</keyword>
<evidence type="ECO:0000256" key="1">
    <source>
        <dbReference type="ARBA" id="ARBA00022723"/>
    </source>
</evidence>
<dbReference type="InParanoid" id="A0A540VK36"/>
<keyword evidence="1" id="KW-0479">Metal-binding</keyword>
<evidence type="ECO:0000256" key="2">
    <source>
        <dbReference type="ARBA" id="ARBA00022801"/>
    </source>
</evidence>
<dbReference type="GO" id="GO:0009245">
    <property type="term" value="P:lipid A biosynthetic process"/>
    <property type="evidence" value="ECO:0007669"/>
    <property type="project" value="TreeGrafter"/>
</dbReference>
<protein>
    <submittedName>
        <fullName evidence="4">Metallophosphoesterase</fullName>
    </submittedName>
</protein>
<dbReference type="Proteomes" id="UP000317371">
    <property type="component" value="Unassembled WGS sequence"/>
</dbReference>
<organism evidence="4 5">
    <name type="scientific">Litorilinea aerophila</name>
    <dbReference type="NCBI Taxonomy" id="1204385"/>
    <lineage>
        <taxon>Bacteria</taxon>
        <taxon>Bacillati</taxon>
        <taxon>Chloroflexota</taxon>
        <taxon>Caldilineae</taxon>
        <taxon>Caldilineales</taxon>
        <taxon>Caldilineaceae</taxon>
        <taxon>Litorilinea</taxon>
    </lineage>
</organism>
<dbReference type="InterPro" id="IPR029052">
    <property type="entry name" value="Metallo-depent_PP-like"/>
</dbReference>
<dbReference type="AlphaFoldDB" id="A0A540VK36"/>
<dbReference type="InterPro" id="IPR051158">
    <property type="entry name" value="Metallophosphoesterase_sf"/>
</dbReference>
<evidence type="ECO:0000313" key="5">
    <source>
        <dbReference type="Proteomes" id="UP000317371"/>
    </source>
</evidence>
<dbReference type="CDD" id="cd07385">
    <property type="entry name" value="MPP_YkuE_C"/>
    <property type="match status" value="1"/>
</dbReference>
<dbReference type="InterPro" id="IPR004843">
    <property type="entry name" value="Calcineurin-like_PHP"/>
</dbReference>
<evidence type="ECO:0000313" key="4">
    <source>
        <dbReference type="EMBL" id="TQE97127.1"/>
    </source>
</evidence>
<dbReference type="GO" id="GO:0016020">
    <property type="term" value="C:membrane"/>
    <property type="evidence" value="ECO:0007669"/>
    <property type="project" value="GOC"/>
</dbReference>
<dbReference type="PANTHER" id="PTHR31302:SF31">
    <property type="entry name" value="PHOSPHODIESTERASE YAEI"/>
    <property type="match status" value="1"/>
</dbReference>
<sequence>MEWLFRTDMGLVAPASHGNSPDAGQERVLTRRRWTRRRFLQWMGALAAGSGATAAYTRLVEPRWLDVERVTLQVPGLPERLAGTTLAQISDIHLSEYFSPERLLQTVQLVNRLAPRWVMLTGDYVGRDPEAARGLVEPLRHLDAPAFAVLGNHDLWTDASLVARSLAEGAVSLLRNQAIPLADGLWLAGLDDVWSGRPDLTQALANVPSAAVTLLMVHEPDFFSQVVRREAPVAVQFSGHSHGGQVRLPRLRRDGLGLELYAPILPRYGRHYPMGLQRVGERQVYTSRGIGVWPLPYRFNCRPEVSLFTLQPA</sequence>
<name>A0A540VK36_9CHLR</name>
<evidence type="ECO:0000259" key="3">
    <source>
        <dbReference type="Pfam" id="PF00149"/>
    </source>
</evidence>
<dbReference type="Pfam" id="PF00149">
    <property type="entry name" value="Metallophos"/>
    <property type="match status" value="1"/>
</dbReference>
<dbReference type="OrthoDB" id="9780884at2"/>
<dbReference type="FunCoup" id="A0A540VK36">
    <property type="interactions" value="156"/>
</dbReference>
<dbReference type="PANTHER" id="PTHR31302">
    <property type="entry name" value="TRANSMEMBRANE PROTEIN WITH METALLOPHOSPHOESTERASE DOMAIN-RELATED"/>
    <property type="match status" value="1"/>
</dbReference>